<evidence type="ECO:0000313" key="1">
    <source>
        <dbReference type="EMBL" id="EGO21857.1"/>
    </source>
</evidence>
<dbReference type="EMBL" id="GL945438">
    <property type="protein sequence ID" value="EGO21857.1"/>
    <property type="molecule type" value="Genomic_DNA"/>
</dbReference>
<protein>
    <submittedName>
        <fullName evidence="1">Uncharacterized protein</fullName>
    </submittedName>
</protein>
<organism>
    <name type="scientific">Serpula lacrymans var. lacrymans (strain S7.9)</name>
    <name type="common">Dry rot fungus</name>
    <dbReference type="NCBI Taxonomy" id="578457"/>
    <lineage>
        <taxon>Eukaryota</taxon>
        <taxon>Fungi</taxon>
        <taxon>Dikarya</taxon>
        <taxon>Basidiomycota</taxon>
        <taxon>Agaricomycotina</taxon>
        <taxon>Agaricomycetes</taxon>
        <taxon>Agaricomycetidae</taxon>
        <taxon>Boletales</taxon>
        <taxon>Coniophorineae</taxon>
        <taxon>Serpulaceae</taxon>
        <taxon>Serpula</taxon>
    </lineage>
</organism>
<dbReference type="GeneID" id="18815474"/>
<dbReference type="Proteomes" id="UP000008064">
    <property type="component" value="Unassembled WGS sequence"/>
</dbReference>
<proteinExistence type="predicted"/>
<dbReference type="AlphaFoldDB" id="F8P5H0"/>
<dbReference type="KEGG" id="sla:SERLADRAFT_441091"/>
<sequence>MKPAAVFISLDKRGPTRKAHPCYWVECIGCSSKVFNFEIIPEGSVFKQLLASRDLLDEARDDKKAAILQLKPFFEAGPASYDWAGDNETGLTPETIGYEDYEAETVIAVQEVEGEAYSEDEDDQLL</sequence>
<dbReference type="HOGENOM" id="CLU_1982914_0_0_1"/>
<reference evidence="1" key="1">
    <citation type="submission" date="2011-04" db="EMBL/GenBank/DDBJ databases">
        <title>Evolution of plant cell wall degrading machinery underlies the functional diversity of forest fungi.</title>
        <authorList>
            <consortium name="US DOE Joint Genome Institute (JGI-PGF)"/>
            <person name="Eastwood D.C."/>
            <person name="Floudas D."/>
            <person name="Binder M."/>
            <person name="Majcherczyk A."/>
            <person name="Schneider P."/>
            <person name="Aerts A."/>
            <person name="Asiegbu F.O."/>
            <person name="Baker S.E."/>
            <person name="Barry K."/>
            <person name="Bendiksby M."/>
            <person name="Blumentritt M."/>
            <person name="Coutinho P.M."/>
            <person name="Cullen D."/>
            <person name="Cullen D."/>
            <person name="Gathman A."/>
            <person name="Goodell B."/>
            <person name="Henrissat B."/>
            <person name="Ihrmark K."/>
            <person name="Kauserud H."/>
            <person name="Kohler A."/>
            <person name="LaButti K."/>
            <person name="Lapidus A."/>
            <person name="Lavin J.L."/>
            <person name="Lee Y.-H."/>
            <person name="Lindquist E."/>
            <person name="Lilly W."/>
            <person name="Lucas S."/>
            <person name="Morin E."/>
            <person name="Murat C."/>
            <person name="Oguiza J.A."/>
            <person name="Park J."/>
            <person name="Pisabarro A.G."/>
            <person name="Riley R."/>
            <person name="Rosling A."/>
            <person name="Salamov A."/>
            <person name="Schmidt O."/>
            <person name="Schmutz J."/>
            <person name="Skrede I."/>
            <person name="Stenlid J."/>
            <person name="Wiebenga A."/>
            <person name="Xie X."/>
            <person name="Kues U."/>
            <person name="Hibbett D.S."/>
            <person name="Hoffmeister D."/>
            <person name="Hogberg N."/>
            <person name="Martin F."/>
            <person name="Grigoriev I.V."/>
            <person name="Watkinson S.C."/>
        </authorList>
    </citation>
    <scope>NUCLEOTIDE SEQUENCE</scope>
    <source>
        <strain evidence="1">S7.9</strain>
    </source>
</reference>
<accession>F8P5H0</accession>
<dbReference type="OrthoDB" id="3270019at2759"/>
<name>F8P5H0_SERL9</name>
<dbReference type="RefSeq" id="XP_007321643.1">
    <property type="nucleotide sequence ID" value="XM_007321581.1"/>
</dbReference>
<gene>
    <name evidence="1" type="ORF">SERLADRAFT_441091</name>
</gene>